<name>A0A644VM44_9ZZZZ</name>
<dbReference type="PANTHER" id="PTHR32332:SF20">
    <property type="entry name" value="2-NITROPROPANE DIOXYGENASE-LIKE PROTEIN"/>
    <property type="match status" value="1"/>
</dbReference>
<dbReference type="NCBIfam" id="TIGR03151">
    <property type="entry name" value="enACPred_II"/>
    <property type="match status" value="1"/>
</dbReference>
<dbReference type="EC" id="1.13.12.16" evidence="4"/>
<organism evidence="4">
    <name type="scientific">bioreactor metagenome</name>
    <dbReference type="NCBI Taxonomy" id="1076179"/>
    <lineage>
        <taxon>unclassified sequences</taxon>
        <taxon>metagenomes</taxon>
        <taxon>ecological metagenomes</taxon>
    </lineage>
</organism>
<evidence type="ECO:0000256" key="3">
    <source>
        <dbReference type="ARBA" id="ARBA00023002"/>
    </source>
</evidence>
<keyword evidence="3 4" id="KW-0560">Oxidoreductase</keyword>
<dbReference type="AlphaFoldDB" id="A0A644VM44"/>
<keyword evidence="4" id="KW-0503">Monooxygenase</keyword>
<gene>
    <name evidence="4" type="ORF">SDC9_38565</name>
</gene>
<evidence type="ECO:0000256" key="2">
    <source>
        <dbReference type="ARBA" id="ARBA00022643"/>
    </source>
</evidence>
<dbReference type="InterPro" id="IPR013785">
    <property type="entry name" value="Aldolase_TIM"/>
</dbReference>
<proteinExistence type="predicted"/>
<sequence>MKHDSGAAFSDNRITRLLGCDYPLVQGGMAWVADASLAAAVSNGGGLGIIAAANMPPDLLEIQLQKVRTLTDKPFGVNIMLMSPTVDQVIDLVAGYRVPIVTTGAGSPGKVIEILKPLGTIIVPVIASVAQAKRVEKQGADAVVAEGMEAGGHIGELTTMVLIPQIVDSVEIPVIAAGGIADGRGVAAAFALGAEGVQVGTRFICCEESTVHRAYKEAVLNARDRSNVVTGRFTGHPVRCLKNKLTSKFEELEKSGATVEEYERLGAGKLRAAVVDGDVEWGSVMAGQSAALVNDILPAAEIITELFSGAERVVDSLPGRNSR</sequence>
<dbReference type="Gene3D" id="3.20.20.70">
    <property type="entry name" value="Aldolase class I"/>
    <property type="match status" value="1"/>
</dbReference>
<dbReference type="Pfam" id="PF03060">
    <property type="entry name" value="NMO"/>
    <property type="match status" value="2"/>
</dbReference>
<evidence type="ECO:0000256" key="1">
    <source>
        <dbReference type="ARBA" id="ARBA00022630"/>
    </source>
</evidence>
<protein>
    <submittedName>
        <fullName evidence="4">Nitronate monooxygenase</fullName>
        <ecNumber evidence="4">1.13.12.16</ecNumber>
    </submittedName>
</protein>
<keyword evidence="2" id="KW-0288">FMN</keyword>
<comment type="caution">
    <text evidence="4">The sequence shown here is derived from an EMBL/GenBank/DDBJ whole genome shotgun (WGS) entry which is preliminary data.</text>
</comment>
<dbReference type="InterPro" id="IPR004136">
    <property type="entry name" value="NMO"/>
</dbReference>
<dbReference type="PANTHER" id="PTHR32332">
    <property type="entry name" value="2-NITROPROPANE DIOXYGENASE"/>
    <property type="match status" value="1"/>
</dbReference>
<reference evidence="4" key="1">
    <citation type="submission" date="2019-08" db="EMBL/GenBank/DDBJ databases">
        <authorList>
            <person name="Kucharzyk K."/>
            <person name="Murdoch R.W."/>
            <person name="Higgins S."/>
            <person name="Loffler F."/>
        </authorList>
    </citation>
    <scope>NUCLEOTIDE SEQUENCE</scope>
</reference>
<dbReference type="GO" id="GO:0018580">
    <property type="term" value="F:nitronate monooxygenase activity"/>
    <property type="evidence" value="ECO:0007669"/>
    <property type="project" value="UniProtKB-EC"/>
</dbReference>
<dbReference type="CDD" id="cd04730">
    <property type="entry name" value="NPD_like"/>
    <property type="match status" value="1"/>
</dbReference>
<accession>A0A644VM44</accession>
<dbReference type="SUPFAM" id="SSF51412">
    <property type="entry name" value="Inosine monophosphate dehydrogenase (IMPDH)"/>
    <property type="match status" value="1"/>
</dbReference>
<dbReference type="EMBL" id="VSSQ01000359">
    <property type="protein sequence ID" value="MPL92464.1"/>
    <property type="molecule type" value="Genomic_DNA"/>
</dbReference>
<dbReference type="InterPro" id="IPR017569">
    <property type="entry name" value="Enoyl_ACP_red-II_put"/>
</dbReference>
<keyword evidence="1" id="KW-0285">Flavoprotein</keyword>
<evidence type="ECO:0000313" key="4">
    <source>
        <dbReference type="EMBL" id="MPL92464.1"/>
    </source>
</evidence>